<sequence length="142" mass="15213">MKKSLRMIIVAMTVAALNAHAHAETAAQALPPKTPAPSVAKNQAEAKVASHSGDNMQKTAGNAGGNRETVTLQMGAFTDPNLAYKQAAKASLLGLPSRVVHMKNRNGDTVRVVRSSYRLKQVEAEKIAADLREQQVNVLLMQ</sequence>
<evidence type="ECO:0000313" key="5">
    <source>
        <dbReference type="Proteomes" id="UP000219669"/>
    </source>
</evidence>
<dbReference type="EMBL" id="OCNF01000003">
    <property type="protein sequence ID" value="SOD66216.1"/>
    <property type="molecule type" value="Genomic_DNA"/>
</dbReference>
<organism evidence="4 5">
    <name type="scientific">Alysiella filiformis DSM 16848</name>
    <dbReference type="NCBI Taxonomy" id="1120981"/>
    <lineage>
        <taxon>Bacteria</taxon>
        <taxon>Pseudomonadati</taxon>
        <taxon>Pseudomonadota</taxon>
        <taxon>Betaproteobacteria</taxon>
        <taxon>Neisseriales</taxon>
        <taxon>Neisseriaceae</taxon>
        <taxon>Alysiella</taxon>
    </lineage>
</organism>
<evidence type="ECO:0000259" key="3">
    <source>
        <dbReference type="Pfam" id="PF05036"/>
    </source>
</evidence>
<dbReference type="GO" id="GO:0042834">
    <property type="term" value="F:peptidoglycan binding"/>
    <property type="evidence" value="ECO:0007669"/>
    <property type="project" value="InterPro"/>
</dbReference>
<protein>
    <submittedName>
        <fullName evidence="4">Sporulation related domain-containing protein</fullName>
    </submittedName>
</protein>
<dbReference type="SUPFAM" id="SSF110997">
    <property type="entry name" value="Sporulation related repeat"/>
    <property type="match status" value="1"/>
</dbReference>
<feature type="signal peptide" evidence="2">
    <location>
        <begin position="1"/>
        <end position="23"/>
    </location>
</feature>
<dbReference type="InterPro" id="IPR036680">
    <property type="entry name" value="SPOR-like_sf"/>
</dbReference>
<dbReference type="OrthoDB" id="7063246at2"/>
<dbReference type="RefSeq" id="WP_097113623.1">
    <property type="nucleotide sequence ID" value="NZ_CP083931.1"/>
</dbReference>
<feature type="chain" id="PRO_5013307241" evidence="2">
    <location>
        <begin position="24"/>
        <end position="142"/>
    </location>
</feature>
<evidence type="ECO:0000313" key="4">
    <source>
        <dbReference type="EMBL" id="SOD66216.1"/>
    </source>
</evidence>
<accession>A0A286E5P8</accession>
<proteinExistence type="predicted"/>
<dbReference type="Gene3D" id="3.30.70.1070">
    <property type="entry name" value="Sporulation related repeat"/>
    <property type="match status" value="1"/>
</dbReference>
<name>A0A286E5P8_9NEIS</name>
<reference evidence="4 5" key="1">
    <citation type="submission" date="2017-09" db="EMBL/GenBank/DDBJ databases">
        <authorList>
            <person name="Ehlers B."/>
            <person name="Leendertz F.H."/>
        </authorList>
    </citation>
    <scope>NUCLEOTIDE SEQUENCE [LARGE SCALE GENOMIC DNA]</scope>
    <source>
        <strain evidence="4 5">DSM 16848</strain>
    </source>
</reference>
<evidence type="ECO:0000256" key="1">
    <source>
        <dbReference type="SAM" id="MobiDB-lite"/>
    </source>
</evidence>
<dbReference type="Proteomes" id="UP000219669">
    <property type="component" value="Unassembled WGS sequence"/>
</dbReference>
<keyword evidence="5" id="KW-1185">Reference proteome</keyword>
<dbReference type="Pfam" id="PF05036">
    <property type="entry name" value="SPOR"/>
    <property type="match status" value="1"/>
</dbReference>
<dbReference type="AlphaFoldDB" id="A0A286E5P8"/>
<feature type="region of interest" description="Disordered" evidence="1">
    <location>
        <begin position="27"/>
        <end position="67"/>
    </location>
</feature>
<dbReference type="InterPro" id="IPR007730">
    <property type="entry name" value="SPOR-like_dom"/>
</dbReference>
<gene>
    <name evidence="4" type="ORF">SAMN02746062_00545</name>
</gene>
<evidence type="ECO:0000256" key="2">
    <source>
        <dbReference type="SAM" id="SignalP"/>
    </source>
</evidence>
<feature type="domain" description="SPOR" evidence="3">
    <location>
        <begin position="68"/>
        <end position="136"/>
    </location>
</feature>
<keyword evidence="2" id="KW-0732">Signal</keyword>